<evidence type="ECO:0000313" key="5">
    <source>
        <dbReference type="WBParaSite" id="GPLIN_000713600"/>
    </source>
</evidence>
<dbReference type="Proteomes" id="UP000050741">
    <property type="component" value="Unassembled WGS sequence"/>
</dbReference>
<evidence type="ECO:0000313" key="4">
    <source>
        <dbReference type="Proteomes" id="UP000050741"/>
    </source>
</evidence>
<keyword evidence="1" id="KW-0677">Repeat</keyword>
<reference evidence="4" key="1">
    <citation type="submission" date="2014-05" db="EMBL/GenBank/DDBJ databases">
        <title>The genome and life-stage specific transcriptomes of Globodera pallida elucidate key aspects of plant parasitism by a cyst nematode.</title>
        <authorList>
            <person name="Cotton J.A."/>
            <person name="Lilley C.J."/>
            <person name="Jones L.M."/>
            <person name="Kikuchi T."/>
            <person name="Reid A.J."/>
            <person name="Thorpe P."/>
            <person name="Tsai I.J."/>
            <person name="Beasley H."/>
            <person name="Blok V."/>
            <person name="Cock P.J.A."/>
            <person name="Van den Akker S.E."/>
            <person name="Holroyd N."/>
            <person name="Hunt M."/>
            <person name="Mantelin S."/>
            <person name="Naghra H."/>
            <person name="Pain A."/>
            <person name="Palomares-Rius J.E."/>
            <person name="Zarowiecki M."/>
            <person name="Berriman M."/>
            <person name="Jones J.T."/>
            <person name="Urwin P.E."/>
        </authorList>
    </citation>
    <scope>NUCLEOTIDE SEQUENCE [LARGE SCALE GENOMIC DNA]</scope>
    <source>
        <strain evidence="4">Lindley</strain>
    </source>
</reference>
<feature type="chain" id="PRO_5008146986" evidence="3">
    <location>
        <begin position="24"/>
        <end position="347"/>
    </location>
</feature>
<name>A0A183C2P2_GLOPA</name>
<feature type="region of interest" description="Disordered" evidence="2">
    <location>
        <begin position="255"/>
        <end position="306"/>
    </location>
</feature>
<dbReference type="Pfam" id="PF01391">
    <property type="entry name" value="Collagen"/>
    <property type="match status" value="1"/>
</dbReference>
<evidence type="ECO:0000256" key="3">
    <source>
        <dbReference type="SAM" id="SignalP"/>
    </source>
</evidence>
<organism evidence="4 5">
    <name type="scientific">Globodera pallida</name>
    <name type="common">Potato cyst nematode worm</name>
    <name type="synonym">Heterodera pallida</name>
    <dbReference type="NCBI Taxonomy" id="36090"/>
    <lineage>
        <taxon>Eukaryota</taxon>
        <taxon>Metazoa</taxon>
        <taxon>Ecdysozoa</taxon>
        <taxon>Nematoda</taxon>
        <taxon>Chromadorea</taxon>
        <taxon>Rhabditida</taxon>
        <taxon>Tylenchina</taxon>
        <taxon>Tylenchomorpha</taxon>
        <taxon>Tylenchoidea</taxon>
        <taxon>Heteroderidae</taxon>
        <taxon>Heteroderinae</taxon>
        <taxon>Globodera</taxon>
    </lineage>
</organism>
<accession>A0A183C2P2</accession>
<keyword evidence="4" id="KW-1185">Reference proteome</keyword>
<dbReference type="InterPro" id="IPR008160">
    <property type="entry name" value="Collagen"/>
</dbReference>
<dbReference type="AlphaFoldDB" id="A0A183C2P2"/>
<evidence type="ECO:0000256" key="1">
    <source>
        <dbReference type="ARBA" id="ARBA00022737"/>
    </source>
</evidence>
<sequence length="347" mass="38704">MGQLRILLALFLIVASLIGQANCQGDFWASMSQPLISMGSDAQMPLKDFGMDFSKMNDYSALFGGRRKRGIKQRLMQRFSPKSERFCALLAGATSVLVICICGINVKWLVDDICELQQNIETEMAEVRVINRESWDGMMDLQHKHSQANGISWLKMQNSRRKRHERQEKNDYQPEEFVSDEVARLAHKTVLQTKLELVAFGAPLDLQALLDRQALADFRPSPANPVLTVIPAMMAKLVLLDLQGVWAHVVKRGRMDSRDRRDAAAQKGKPGRPGRKGEDGQPGPCGQIGQAGQRGPTGTPGKMGLQGEASLNMAKMFNKQTKLGRRTWACWNRCKILSVSAWLNNGI</sequence>
<proteinExistence type="predicted"/>
<feature type="signal peptide" evidence="3">
    <location>
        <begin position="1"/>
        <end position="23"/>
    </location>
</feature>
<dbReference type="WBParaSite" id="GPLIN_000713600">
    <property type="protein sequence ID" value="GPLIN_000713600"/>
    <property type="gene ID" value="GPLIN_000713600"/>
</dbReference>
<feature type="compositionally biased region" description="Basic and acidic residues" evidence="2">
    <location>
        <begin position="255"/>
        <end position="264"/>
    </location>
</feature>
<evidence type="ECO:0000256" key="2">
    <source>
        <dbReference type="SAM" id="MobiDB-lite"/>
    </source>
</evidence>
<reference evidence="5" key="2">
    <citation type="submission" date="2016-06" db="UniProtKB">
        <authorList>
            <consortium name="WormBaseParasite"/>
        </authorList>
    </citation>
    <scope>IDENTIFICATION</scope>
</reference>
<protein>
    <submittedName>
        <fullName evidence="5">Col_cuticle_N domain-containing protein</fullName>
    </submittedName>
</protein>
<keyword evidence="3" id="KW-0732">Signal</keyword>